<keyword evidence="2" id="KW-1185">Reference proteome</keyword>
<organism evidence="1 2">
    <name type="scientific">Limnoraphis robusta CCNP1315</name>
    <dbReference type="NCBI Taxonomy" id="3110306"/>
    <lineage>
        <taxon>Bacteria</taxon>
        <taxon>Bacillati</taxon>
        <taxon>Cyanobacteriota</taxon>
        <taxon>Cyanophyceae</taxon>
        <taxon>Oscillatoriophycideae</taxon>
        <taxon>Oscillatoriales</taxon>
        <taxon>Sirenicapillariaceae</taxon>
        <taxon>Limnoraphis</taxon>
    </lineage>
</organism>
<dbReference type="EMBL" id="JAYGHT010000004">
    <property type="protein sequence ID" value="MEA5517883.1"/>
    <property type="molecule type" value="Genomic_DNA"/>
</dbReference>
<gene>
    <name evidence="1" type="ORF">VB854_02840</name>
</gene>
<evidence type="ECO:0000313" key="2">
    <source>
        <dbReference type="Proteomes" id="UP001301728"/>
    </source>
</evidence>
<evidence type="ECO:0000313" key="1">
    <source>
        <dbReference type="EMBL" id="MEA5517883.1"/>
    </source>
</evidence>
<accession>A0ABU5TSK5</accession>
<proteinExistence type="predicted"/>
<reference evidence="1 2" key="1">
    <citation type="submission" date="2023-12" db="EMBL/GenBank/DDBJ databases">
        <title>Baltic Sea Cyanobacteria.</title>
        <authorList>
            <person name="Delbaje E."/>
            <person name="Fewer D.P."/>
            <person name="Shishido T.K."/>
        </authorList>
    </citation>
    <scope>NUCLEOTIDE SEQUENCE [LARGE SCALE GENOMIC DNA]</scope>
    <source>
        <strain evidence="1 2">CCNP 1315</strain>
    </source>
</reference>
<protein>
    <recommendedName>
        <fullName evidence="3">DUF2845 domain-containing protein</fullName>
    </recommendedName>
</protein>
<dbReference type="Proteomes" id="UP001301728">
    <property type="component" value="Unassembled WGS sequence"/>
</dbReference>
<dbReference type="RefSeq" id="WP_323274823.1">
    <property type="nucleotide sequence ID" value="NZ_JAYGHT010000004.1"/>
</dbReference>
<comment type="caution">
    <text evidence="1">The sequence shown here is derived from an EMBL/GenBank/DDBJ whole genome shotgun (WGS) entry which is preliminary data.</text>
</comment>
<name>A0ABU5TSK5_9CYAN</name>
<sequence length="132" mass="15001">MISWLTFNEGFSRFQISKILLTVFAWSWGLPVLAQGQVLITPNFRIEIEQLCPQGVVVCDHIRYIGTDRKTGSSINLMGRSHHTIGADGVTPSRFLGYIFENGEYKYIISTEGHLRILQGETVILEEKGEWQ</sequence>
<evidence type="ECO:0008006" key="3">
    <source>
        <dbReference type="Google" id="ProtNLM"/>
    </source>
</evidence>